<dbReference type="InterPro" id="IPR028082">
    <property type="entry name" value="Peripla_BP_I"/>
</dbReference>
<keyword evidence="4" id="KW-1185">Reference proteome</keyword>
<dbReference type="AlphaFoldDB" id="A0A4V3EJ50"/>
<dbReference type="OrthoDB" id="5183467at2"/>
<keyword evidence="2" id="KW-0812">Transmembrane</keyword>
<comment type="caution">
    <text evidence="3">The sequence shown here is derived from an EMBL/GenBank/DDBJ whole genome shotgun (WGS) entry which is preliminary data.</text>
</comment>
<feature type="compositionally biased region" description="Low complexity" evidence="1">
    <location>
        <begin position="48"/>
        <end position="58"/>
    </location>
</feature>
<protein>
    <submittedName>
        <fullName evidence="3">Substrate-binding family protein</fullName>
    </submittedName>
</protein>
<evidence type="ECO:0000256" key="1">
    <source>
        <dbReference type="SAM" id="MobiDB-lite"/>
    </source>
</evidence>
<feature type="region of interest" description="Disordered" evidence="1">
    <location>
        <begin position="38"/>
        <end position="109"/>
    </location>
</feature>
<gene>
    <name evidence="3" type="ORF">BDK89_2549</name>
</gene>
<dbReference type="EMBL" id="SOAU01000001">
    <property type="protein sequence ID" value="TDT16948.1"/>
    <property type="molecule type" value="Genomic_DNA"/>
</dbReference>
<organism evidence="3 4">
    <name type="scientific">Ilumatobacter fluminis</name>
    <dbReference type="NCBI Taxonomy" id="467091"/>
    <lineage>
        <taxon>Bacteria</taxon>
        <taxon>Bacillati</taxon>
        <taxon>Actinomycetota</taxon>
        <taxon>Acidimicrobiia</taxon>
        <taxon>Acidimicrobiales</taxon>
        <taxon>Ilumatobacteraceae</taxon>
        <taxon>Ilumatobacter</taxon>
    </lineage>
</organism>
<evidence type="ECO:0000313" key="4">
    <source>
        <dbReference type="Proteomes" id="UP000294558"/>
    </source>
</evidence>
<dbReference type="RefSeq" id="WP_133869274.1">
    <property type="nucleotide sequence ID" value="NZ_SOAU01000001.1"/>
</dbReference>
<proteinExistence type="predicted"/>
<dbReference type="Gene3D" id="3.40.50.2300">
    <property type="match status" value="2"/>
</dbReference>
<sequence length="615" mass="65051">MQPAHSGDDGSSSANLKKWGPIVGIVLVVGAVVGLVVATGGDDDDTTDTTAADTTAIDVEPDATEPEATDPDGEEPEDTDPEATEPDSTEPEATEPDSTDPDQPTGDITYPLSFAEAEEQGVAVEWGERCDTELGTVAMKWYFAPGCYAPFEGDNGGATATGVTADSIKVVQYLGPDDDPIISYLTDAIAVDDSNDEAEATLRSMLDMFSSYYEFYGRSIDYETYVSSGIANDEVTARADAVRIAEDFEPFAVLGGPALTNAFADELAARGIVCIGCTPGQPQAWYADRAPYVYGLAIGAAQARDHGREFISKQLIGGNASFAGDEAYQGQPRTFGHVYLSSSPESPALADDFVSGLTADGADVVEVLPYTLDPGSIQQQASQIVAKLKSSAVTTVVIAGDGVAPRDITREATAQEYFPEWVLVAPALSDLTAFGRTYDQSQWANAFGVTHGAVPVTPEESGYFALYRWWTGEEPPAADTIGVLIPNMALLVSGIQQTGPDLTPENMSAALFDGPTTTPGITEPFLSYGERGYWDGVDFSGVDDAALIWWDESAEGPDEIRKDGTGMYVFVDGGTRYLPGEWPTESALFDPAGGITIYEVAPAEETPPDYPSPAG</sequence>
<dbReference type="Proteomes" id="UP000294558">
    <property type="component" value="Unassembled WGS sequence"/>
</dbReference>
<reference evidence="3 4" key="1">
    <citation type="submission" date="2019-03" db="EMBL/GenBank/DDBJ databases">
        <title>Sequencing the genomes of 1000 actinobacteria strains.</title>
        <authorList>
            <person name="Klenk H.-P."/>
        </authorList>
    </citation>
    <scope>NUCLEOTIDE SEQUENCE [LARGE SCALE GENOMIC DNA]</scope>
    <source>
        <strain evidence="3 4">DSM 18936</strain>
    </source>
</reference>
<accession>A0A4V3EJ50</accession>
<name>A0A4V3EJ50_9ACTN</name>
<feature type="compositionally biased region" description="Acidic residues" evidence="1">
    <location>
        <begin position="59"/>
        <end position="100"/>
    </location>
</feature>
<evidence type="ECO:0000256" key="2">
    <source>
        <dbReference type="SAM" id="Phobius"/>
    </source>
</evidence>
<keyword evidence="2" id="KW-0472">Membrane</keyword>
<dbReference type="SUPFAM" id="SSF53822">
    <property type="entry name" value="Periplasmic binding protein-like I"/>
    <property type="match status" value="1"/>
</dbReference>
<feature type="transmembrane region" description="Helical" evidence="2">
    <location>
        <begin position="21"/>
        <end position="41"/>
    </location>
</feature>
<evidence type="ECO:0000313" key="3">
    <source>
        <dbReference type="EMBL" id="TDT16948.1"/>
    </source>
</evidence>
<keyword evidence="2" id="KW-1133">Transmembrane helix</keyword>